<proteinExistence type="predicted"/>
<dbReference type="AlphaFoldDB" id="A0A0E9T9Z7"/>
<evidence type="ECO:0000256" key="1">
    <source>
        <dbReference type="SAM" id="Phobius"/>
    </source>
</evidence>
<reference evidence="2" key="1">
    <citation type="submission" date="2014-11" db="EMBL/GenBank/DDBJ databases">
        <authorList>
            <person name="Amaro Gonzalez C."/>
        </authorList>
    </citation>
    <scope>NUCLEOTIDE SEQUENCE</scope>
</reference>
<keyword evidence="1" id="KW-0812">Transmembrane</keyword>
<feature type="transmembrane region" description="Helical" evidence="1">
    <location>
        <begin position="6"/>
        <end position="33"/>
    </location>
</feature>
<accession>A0A0E9T9Z7</accession>
<sequence length="46" mass="5442">MSHFPIHFLTFIMVPYVFTVSIFTSGNTIKLFIHSQYSTILKQHLR</sequence>
<dbReference type="EMBL" id="GBXM01058867">
    <property type="protein sequence ID" value="JAH49710.1"/>
    <property type="molecule type" value="Transcribed_RNA"/>
</dbReference>
<evidence type="ECO:0000313" key="2">
    <source>
        <dbReference type="EMBL" id="JAH49710.1"/>
    </source>
</evidence>
<organism evidence="2">
    <name type="scientific">Anguilla anguilla</name>
    <name type="common">European freshwater eel</name>
    <name type="synonym">Muraena anguilla</name>
    <dbReference type="NCBI Taxonomy" id="7936"/>
    <lineage>
        <taxon>Eukaryota</taxon>
        <taxon>Metazoa</taxon>
        <taxon>Chordata</taxon>
        <taxon>Craniata</taxon>
        <taxon>Vertebrata</taxon>
        <taxon>Euteleostomi</taxon>
        <taxon>Actinopterygii</taxon>
        <taxon>Neopterygii</taxon>
        <taxon>Teleostei</taxon>
        <taxon>Anguilliformes</taxon>
        <taxon>Anguillidae</taxon>
        <taxon>Anguilla</taxon>
    </lineage>
</organism>
<keyword evidence="1" id="KW-0472">Membrane</keyword>
<name>A0A0E9T9Z7_ANGAN</name>
<protein>
    <submittedName>
        <fullName evidence="2">Uncharacterized protein</fullName>
    </submittedName>
</protein>
<reference evidence="2" key="2">
    <citation type="journal article" date="2015" name="Fish Shellfish Immunol.">
        <title>Early steps in the European eel (Anguilla anguilla)-Vibrio vulnificus interaction in the gills: Role of the RtxA13 toxin.</title>
        <authorList>
            <person name="Callol A."/>
            <person name="Pajuelo D."/>
            <person name="Ebbesson L."/>
            <person name="Teles M."/>
            <person name="MacKenzie S."/>
            <person name="Amaro C."/>
        </authorList>
    </citation>
    <scope>NUCLEOTIDE SEQUENCE</scope>
</reference>
<keyword evidence="1" id="KW-1133">Transmembrane helix</keyword>